<comment type="cofactor">
    <cofactor evidence="1">
        <name>a divalent metal cation</name>
        <dbReference type="ChEBI" id="CHEBI:60240"/>
    </cofactor>
</comment>
<evidence type="ECO:0000256" key="6">
    <source>
        <dbReference type="ARBA" id="ARBA00023212"/>
    </source>
</evidence>
<keyword evidence="3" id="KW-0479">Metal-binding</keyword>
<evidence type="ECO:0000256" key="5">
    <source>
        <dbReference type="ARBA" id="ARBA00022840"/>
    </source>
</evidence>
<organism evidence="12 13">
    <name type="scientific">Euphydryas editha</name>
    <name type="common">Edith's checkerspot</name>
    <dbReference type="NCBI Taxonomy" id="104508"/>
    <lineage>
        <taxon>Eukaryota</taxon>
        <taxon>Metazoa</taxon>
        <taxon>Ecdysozoa</taxon>
        <taxon>Arthropoda</taxon>
        <taxon>Hexapoda</taxon>
        <taxon>Insecta</taxon>
        <taxon>Pterygota</taxon>
        <taxon>Neoptera</taxon>
        <taxon>Endopterygota</taxon>
        <taxon>Lepidoptera</taxon>
        <taxon>Glossata</taxon>
        <taxon>Ditrysia</taxon>
        <taxon>Papilionoidea</taxon>
        <taxon>Nymphalidae</taxon>
        <taxon>Nymphalinae</taxon>
        <taxon>Euphydryas</taxon>
    </lineage>
</organism>
<keyword evidence="4 7" id="KW-0547">Nucleotide-binding</keyword>
<dbReference type="Pfam" id="PF00225">
    <property type="entry name" value="Kinesin"/>
    <property type="match status" value="1"/>
</dbReference>
<proteinExistence type="inferred from homology"/>
<dbReference type="PROSITE" id="PS50067">
    <property type="entry name" value="KINESIN_MOTOR_2"/>
    <property type="match status" value="1"/>
</dbReference>
<keyword evidence="5 7" id="KW-0067">ATP-binding</keyword>
<evidence type="ECO:0000313" key="12">
    <source>
        <dbReference type="EMBL" id="CAH2100547.1"/>
    </source>
</evidence>
<evidence type="ECO:0000256" key="2">
    <source>
        <dbReference type="ARBA" id="ARBA00004245"/>
    </source>
</evidence>
<dbReference type="PRINTS" id="PR00380">
    <property type="entry name" value="KINESINHEAVY"/>
</dbReference>
<accession>A0AAU9UR31</accession>
<evidence type="ECO:0000256" key="9">
    <source>
        <dbReference type="SAM" id="Coils"/>
    </source>
</evidence>
<evidence type="ECO:0000256" key="4">
    <source>
        <dbReference type="ARBA" id="ARBA00022741"/>
    </source>
</evidence>
<evidence type="ECO:0000313" key="13">
    <source>
        <dbReference type="Proteomes" id="UP001153954"/>
    </source>
</evidence>
<name>A0AAU9UR31_EUPED</name>
<comment type="caution">
    <text evidence="12">The sequence shown here is derived from an EMBL/GenBank/DDBJ whole genome shotgun (WGS) entry which is preliminary data.</text>
</comment>
<feature type="coiled-coil region" evidence="9">
    <location>
        <begin position="355"/>
        <end position="421"/>
    </location>
</feature>
<dbReference type="Proteomes" id="UP001153954">
    <property type="component" value="Unassembled WGS sequence"/>
</dbReference>
<dbReference type="GO" id="GO:0046872">
    <property type="term" value="F:metal ion binding"/>
    <property type="evidence" value="ECO:0007669"/>
    <property type="project" value="UniProtKB-KW"/>
</dbReference>
<dbReference type="PROSITE" id="PS00411">
    <property type="entry name" value="KINESIN_MOTOR_1"/>
    <property type="match status" value="1"/>
</dbReference>
<dbReference type="GO" id="GO:0000278">
    <property type="term" value="P:mitotic cell cycle"/>
    <property type="evidence" value="ECO:0007669"/>
    <property type="project" value="TreeGrafter"/>
</dbReference>
<dbReference type="GO" id="GO:0005874">
    <property type="term" value="C:microtubule"/>
    <property type="evidence" value="ECO:0007669"/>
    <property type="project" value="UniProtKB-KW"/>
</dbReference>
<dbReference type="GO" id="GO:0007018">
    <property type="term" value="P:microtubule-based movement"/>
    <property type="evidence" value="ECO:0007669"/>
    <property type="project" value="InterPro"/>
</dbReference>
<evidence type="ECO:0000256" key="8">
    <source>
        <dbReference type="RuleBase" id="RU000394"/>
    </source>
</evidence>
<dbReference type="PANTHER" id="PTHR47968">
    <property type="entry name" value="CENTROMERE PROTEIN E"/>
    <property type="match status" value="1"/>
</dbReference>
<evidence type="ECO:0000256" key="7">
    <source>
        <dbReference type="PROSITE-ProRule" id="PRU00283"/>
    </source>
</evidence>
<dbReference type="SUPFAM" id="SSF52540">
    <property type="entry name" value="P-loop containing nucleoside triphosphate hydrolases"/>
    <property type="match status" value="1"/>
</dbReference>
<dbReference type="GO" id="GO:0008017">
    <property type="term" value="F:microtubule binding"/>
    <property type="evidence" value="ECO:0007669"/>
    <property type="project" value="InterPro"/>
</dbReference>
<keyword evidence="6" id="KW-0206">Cytoskeleton</keyword>
<evidence type="ECO:0000256" key="10">
    <source>
        <dbReference type="SAM" id="MobiDB-lite"/>
    </source>
</evidence>
<dbReference type="GO" id="GO:0003777">
    <property type="term" value="F:microtubule motor activity"/>
    <property type="evidence" value="ECO:0007669"/>
    <property type="project" value="InterPro"/>
</dbReference>
<dbReference type="Gene3D" id="3.40.850.10">
    <property type="entry name" value="Kinesin motor domain"/>
    <property type="match status" value="1"/>
</dbReference>
<sequence length="868" mass="99246">MDIYLQTANPIVEQVLKGYNGTIFAYGQTGTGKTYTMAGSNSAPELRGIIPNSFAHIFSHIAMAKDDEKFLVCVTYLEIYNEEVRDLLGNNPHQSLEVKERPDIGVFVKDLTGYVVHNADELEKIMAVGNKNRHIGATAMNIESSRSHAIFSITVENSKRGADGKMHVKMGKLHLVDLAGSERQSKTQATGTRLKEATKINQSLSVLGNVISALVDGKSTHIPYRNSKLTRLLQDSLGGNSKTVMIATIGPADSNYVETISTLRYANRAKNIENKTHVNSEPGDALLTRFQQEIDQLKKQLEENTNEIEEEEEIEVSEEELSDETLTDPELDILDPEEKKMRRKMRREEKEKINREKAHQARKVLEEKKAELQRTKKQQEELKEKLQRLESKVLVGGENLLDKAEAQRRLLEHAARELELRELNERRLREDLLKKETSSMNEVCGVCWAQAQDLSLRVTEGQQERLQQIVLPNIRRAADTARHCVFQECTEAERNLVPEETRREVLIRYQYFIPRGARICSLHREEANYENLYTAEYSLNNFTSAHIEDIIFILMEGLQNISYENIQNYPDNQVDYFIGLSKQQHAQILEATPRLRNMNRGSFALTVLLCKLRTGDSGDRLSCLFQVPRRTLETLMSVARNILLMDFVPQYLGFSHLRREQVAARNSYIADHIFSEPDAPAAQKPAITIADATYIYTQKSSNYLFQKDTYSLHKHRNLLKPFILCASDGYIIDVRGPYSATTNDATIMNDLLNETEFNDFYKENDVFILDRGFRDCMDSLHEKGYIGHMPESKEDGKSQLSTLEANKSRCVTINRWIVEAVNGRFKRDFKIFRHEYFNCGCRHLMTDFKIAAALLNAFTPPFADNIHA</sequence>
<keyword evidence="13" id="KW-1185">Reference proteome</keyword>
<feature type="region of interest" description="Disordered" evidence="10">
    <location>
        <begin position="305"/>
        <end position="326"/>
    </location>
</feature>
<dbReference type="PANTHER" id="PTHR47968:SF50">
    <property type="entry name" value="KINESIN-LIKE PROTEIN"/>
    <property type="match status" value="1"/>
</dbReference>
<reference evidence="12" key="1">
    <citation type="submission" date="2022-03" db="EMBL/GenBank/DDBJ databases">
        <authorList>
            <person name="Tunstrom K."/>
        </authorList>
    </citation>
    <scope>NUCLEOTIDE SEQUENCE</scope>
</reference>
<gene>
    <name evidence="12" type="ORF">EEDITHA_LOCUS15398</name>
</gene>
<dbReference type="InterPro" id="IPR027806">
    <property type="entry name" value="HARBI1_dom"/>
</dbReference>
<dbReference type="InterPro" id="IPR036961">
    <property type="entry name" value="Kinesin_motor_dom_sf"/>
</dbReference>
<feature type="binding site" evidence="7">
    <location>
        <begin position="27"/>
        <end position="34"/>
    </location>
    <ligand>
        <name>ATP</name>
        <dbReference type="ChEBI" id="CHEBI:30616"/>
    </ligand>
</feature>
<dbReference type="Pfam" id="PF13359">
    <property type="entry name" value="DDE_Tnp_4"/>
    <property type="match status" value="1"/>
</dbReference>
<keyword evidence="8" id="KW-0493">Microtubule</keyword>
<comment type="subcellular location">
    <subcellularLocation>
        <location evidence="2">Cytoplasm</location>
        <location evidence="2">Cytoskeleton</location>
    </subcellularLocation>
</comment>
<dbReference type="AlphaFoldDB" id="A0AAU9UR31"/>
<keyword evidence="9" id="KW-0175">Coiled coil</keyword>
<dbReference type="InterPro" id="IPR027417">
    <property type="entry name" value="P-loop_NTPase"/>
</dbReference>
<evidence type="ECO:0000256" key="3">
    <source>
        <dbReference type="ARBA" id="ARBA00022723"/>
    </source>
</evidence>
<protein>
    <recommendedName>
        <fullName evidence="8">Kinesin-like protein</fullName>
    </recommendedName>
</protein>
<dbReference type="GO" id="GO:0005524">
    <property type="term" value="F:ATP binding"/>
    <property type="evidence" value="ECO:0007669"/>
    <property type="project" value="UniProtKB-UniRule"/>
</dbReference>
<comment type="similarity">
    <text evidence="7 8">Belongs to the TRAFAC class myosin-kinesin ATPase superfamily. Kinesin family.</text>
</comment>
<dbReference type="EMBL" id="CAKOGL010000023">
    <property type="protein sequence ID" value="CAH2100547.1"/>
    <property type="molecule type" value="Genomic_DNA"/>
</dbReference>
<feature type="domain" description="Kinesin motor" evidence="11">
    <location>
        <begin position="1"/>
        <end position="272"/>
    </location>
</feature>
<dbReference type="FunFam" id="3.40.850.10:FF:000082">
    <property type="entry name" value="OSM3-like kinesin"/>
    <property type="match status" value="1"/>
</dbReference>
<evidence type="ECO:0000259" key="11">
    <source>
        <dbReference type="PROSITE" id="PS50067"/>
    </source>
</evidence>
<keyword evidence="6" id="KW-0963">Cytoplasm</keyword>
<evidence type="ECO:0000256" key="1">
    <source>
        <dbReference type="ARBA" id="ARBA00001968"/>
    </source>
</evidence>
<dbReference type="SMART" id="SM00129">
    <property type="entry name" value="KISc"/>
    <property type="match status" value="1"/>
</dbReference>
<dbReference type="InterPro" id="IPR019821">
    <property type="entry name" value="Kinesin_motor_CS"/>
</dbReference>
<dbReference type="InterPro" id="IPR027640">
    <property type="entry name" value="Kinesin-like_fam"/>
</dbReference>
<keyword evidence="7 8" id="KW-0505">Motor protein</keyword>
<dbReference type="InterPro" id="IPR001752">
    <property type="entry name" value="Kinesin_motor_dom"/>
</dbReference>